<dbReference type="OrthoDB" id="2666448at2759"/>
<evidence type="ECO:0000256" key="9">
    <source>
        <dbReference type="PIRSR" id="PIRSR005700-1"/>
    </source>
</evidence>
<feature type="region of interest" description="Disordered" evidence="10">
    <location>
        <begin position="38"/>
        <end position="62"/>
    </location>
</feature>
<comment type="catalytic activity">
    <reaction evidence="1 8">
        <text>Inactivates bleomycin B2 (a cytotoxic glycometallopeptide) by hydrolysis of a carboxyamide bond of beta-aminoalanine, but also shows general aminopeptidase activity. The specificity varies somewhat with source, but amino acid arylamides of Met, Leu and Ala are preferred.</text>
        <dbReference type="EC" id="3.4.22.40"/>
    </reaction>
</comment>
<comment type="subunit">
    <text evidence="7">Homohexamer. Binds to nucleic acids. Binds single-stranded DNA and RNA with higher affinity than double-stranded DNA.</text>
</comment>
<feature type="compositionally biased region" description="Basic and acidic residues" evidence="10">
    <location>
        <begin position="39"/>
        <end position="62"/>
    </location>
</feature>
<dbReference type="AlphaFoldDB" id="A0A2T4BRU1"/>
<proteinExistence type="inferred from homology"/>
<evidence type="ECO:0000256" key="8">
    <source>
        <dbReference type="PIRNR" id="PIRNR005700"/>
    </source>
</evidence>
<dbReference type="InterPro" id="IPR038765">
    <property type="entry name" value="Papain-like_cys_pep_sf"/>
</dbReference>
<accession>A0A2T4BRU1</accession>
<dbReference type="GO" id="GO:0006508">
    <property type="term" value="P:proteolysis"/>
    <property type="evidence" value="ECO:0007669"/>
    <property type="project" value="UniProtKB-KW"/>
</dbReference>
<dbReference type="PANTHER" id="PTHR10363:SF2">
    <property type="entry name" value="BLEOMYCIN HYDROLASE"/>
    <property type="match status" value="1"/>
</dbReference>
<keyword evidence="8" id="KW-0496">Mitochondrion</keyword>
<feature type="active site" evidence="9">
    <location>
        <position position="131"/>
    </location>
</feature>
<dbReference type="GO" id="GO:0004197">
    <property type="term" value="F:cysteine-type endopeptidase activity"/>
    <property type="evidence" value="ECO:0007669"/>
    <property type="project" value="UniProtKB-EC"/>
</dbReference>
<keyword evidence="5 8" id="KW-0788">Thiol protease</keyword>
<dbReference type="SUPFAM" id="SSF54001">
    <property type="entry name" value="Cysteine proteinases"/>
    <property type="match status" value="1"/>
</dbReference>
<comment type="function">
    <text evidence="8">Has aminopeptidase activity, shortening substrate peptides sequentially by 1 amino acid. Has bleomycin hydrolase activity, which can protect the cell from the toxic effects of bleomycin. Has homocysteine-thiolactonase activity, protecting the cell against homocysteine toxicity.</text>
</comment>
<name>A0A2T4BRU1_TRILO</name>
<dbReference type="GO" id="GO:0070005">
    <property type="term" value="F:cysteine-type aminopeptidase activity"/>
    <property type="evidence" value="ECO:0007669"/>
    <property type="project" value="InterPro"/>
</dbReference>
<dbReference type="GO" id="GO:0009636">
    <property type="term" value="P:response to toxic substance"/>
    <property type="evidence" value="ECO:0007669"/>
    <property type="project" value="TreeGrafter"/>
</dbReference>
<dbReference type="STRING" id="983965.A0A2T4BRU1"/>
<evidence type="ECO:0000313" key="11">
    <source>
        <dbReference type="EMBL" id="PTB71986.1"/>
    </source>
</evidence>
<dbReference type="CDD" id="cd00585">
    <property type="entry name" value="Peptidase_C1B"/>
    <property type="match status" value="1"/>
</dbReference>
<dbReference type="PANTHER" id="PTHR10363">
    <property type="entry name" value="BLEOMYCIN HYDROLASE"/>
    <property type="match status" value="1"/>
</dbReference>
<keyword evidence="12" id="KW-1185">Reference proteome</keyword>
<dbReference type="FunFam" id="3.90.70.10:FF:000021">
    <property type="entry name" value="Bleomycin hydrolase"/>
    <property type="match status" value="1"/>
</dbReference>
<evidence type="ECO:0000256" key="10">
    <source>
        <dbReference type="SAM" id="MobiDB-lite"/>
    </source>
</evidence>
<evidence type="ECO:0000313" key="12">
    <source>
        <dbReference type="Proteomes" id="UP000240760"/>
    </source>
</evidence>
<dbReference type="PROSITE" id="PS00139">
    <property type="entry name" value="THIOL_PROTEASE_CYS"/>
    <property type="match status" value="1"/>
</dbReference>
<reference evidence="11 12" key="1">
    <citation type="submission" date="2016-07" db="EMBL/GenBank/DDBJ databases">
        <title>Multiple horizontal gene transfer events from other fungi enriched the ability of initially mycotrophic Trichoderma (Ascomycota) to feed on dead plant biomass.</title>
        <authorList>
            <consortium name="DOE Joint Genome Institute"/>
            <person name="Aerts A."/>
            <person name="Atanasova L."/>
            <person name="Chenthamara K."/>
            <person name="Zhang J."/>
            <person name="Grujic M."/>
            <person name="Henrissat B."/>
            <person name="Kuo A."/>
            <person name="Salamov A."/>
            <person name="Lipzen A."/>
            <person name="Labutti K."/>
            <person name="Barry K."/>
            <person name="Miao Y."/>
            <person name="Rahimi M.J."/>
            <person name="Shen Q."/>
            <person name="Grigoriev I.V."/>
            <person name="Kubicek C.P."/>
            <person name="Druzhinina I.S."/>
        </authorList>
    </citation>
    <scope>NUCLEOTIDE SEQUENCE [LARGE SCALE GENOMIC DNA]</scope>
    <source>
        <strain evidence="11 12">ATCC 18648</strain>
    </source>
</reference>
<evidence type="ECO:0000256" key="7">
    <source>
        <dbReference type="ARBA" id="ARBA00026080"/>
    </source>
</evidence>
<feature type="active site" evidence="9">
    <location>
        <position position="458"/>
    </location>
</feature>
<dbReference type="InterPro" id="IPR000169">
    <property type="entry name" value="Pept_cys_AS"/>
</dbReference>
<organism evidence="11 12">
    <name type="scientific">Trichoderma longibrachiatum ATCC 18648</name>
    <dbReference type="NCBI Taxonomy" id="983965"/>
    <lineage>
        <taxon>Eukaryota</taxon>
        <taxon>Fungi</taxon>
        <taxon>Dikarya</taxon>
        <taxon>Ascomycota</taxon>
        <taxon>Pezizomycotina</taxon>
        <taxon>Sordariomycetes</taxon>
        <taxon>Hypocreomycetidae</taxon>
        <taxon>Hypocreales</taxon>
        <taxon>Hypocreaceae</taxon>
        <taxon>Trichoderma</taxon>
    </lineage>
</organism>
<dbReference type="EC" id="3.4.22.40" evidence="8"/>
<evidence type="ECO:0000256" key="5">
    <source>
        <dbReference type="ARBA" id="ARBA00022807"/>
    </source>
</evidence>
<keyword evidence="4 8" id="KW-0378">Hydrolase</keyword>
<protein>
    <recommendedName>
        <fullName evidence="8">Cysteine proteinase 1, mitochondrial</fullName>
        <ecNumber evidence="8">3.4.22.40</ecNumber>
    </recommendedName>
</protein>
<keyword evidence="2 8" id="KW-0963">Cytoplasm</keyword>
<dbReference type="GO" id="GO:0005739">
    <property type="term" value="C:mitochondrion"/>
    <property type="evidence" value="ECO:0007669"/>
    <property type="project" value="UniProtKB-SubCell"/>
</dbReference>
<dbReference type="EMBL" id="KZ679144">
    <property type="protein sequence ID" value="PTB71986.1"/>
    <property type="molecule type" value="Genomic_DNA"/>
</dbReference>
<gene>
    <name evidence="11" type="ORF">M440DRAFT_1343010</name>
</gene>
<evidence type="ECO:0000256" key="3">
    <source>
        <dbReference type="ARBA" id="ARBA00022670"/>
    </source>
</evidence>
<dbReference type="PIRSF" id="PIRSF005700">
    <property type="entry name" value="PepC"/>
    <property type="match status" value="1"/>
</dbReference>
<sequence>MGGQPSKLITAAESEKLILERLRNFRVNDGEELSSQVRVHGDGEKVEAEEAENHEAARREPEGLPVSSLELWIDSLMRDPKNRLAHAALSSSDPRQALTTRSSKVANQHVFNVQIPLEGDPITNQRSSGRCWLFASTNVFRVALMKRHGLASFQLSQAYLFYWDKLEKANWFLEQVIQTAGDDLEGRVVQRLLSEPVSDGGQWDMVYNLVEKYGLVPQALYPDSWSAMNSGALNGIVKTKLREYALRLRALCRQMPGAPPSLVGAYKMRMVQEIALVLTLLLGQPPKPSEEFTWQFVDKDGKAREVRTTPRAFARDIYSSELRVTAEAIGGMMSLVHDPRHEALRKLTVSRLGNVVGGRDVTYVNVEMEALKAACVKMLKAGLPVFFGCDVGKFSDRVAGIMDLDLFDYEAGLNTSLRGMTKAQRLTTGESLMTHAMVLTAVHLDERTGRPARWRVQNSWGAAAGEEGWFVMSDAWMDEFVYQAVVDPRFVDKEVRDVLKQEPIVLPLWDPMGSLA</sequence>
<evidence type="ECO:0000256" key="2">
    <source>
        <dbReference type="ARBA" id="ARBA00022490"/>
    </source>
</evidence>
<evidence type="ECO:0000256" key="1">
    <source>
        <dbReference type="ARBA" id="ARBA00000423"/>
    </source>
</evidence>
<dbReference type="Proteomes" id="UP000240760">
    <property type="component" value="Unassembled WGS sequence"/>
</dbReference>
<dbReference type="Gene3D" id="3.90.70.10">
    <property type="entry name" value="Cysteine proteinases"/>
    <property type="match status" value="1"/>
</dbReference>
<comment type="subcellular location">
    <subcellularLocation>
        <location evidence="8">Mitochondrion</location>
    </subcellularLocation>
    <subcellularLocation>
        <location evidence="8">Cytoplasm</location>
    </subcellularLocation>
</comment>
<keyword evidence="3 8" id="KW-0645">Protease</keyword>
<dbReference type="Pfam" id="PF03051">
    <property type="entry name" value="Peptidase_C1_2"/>
    <property type="match status" value="1"/>
</dbReference>
<dbReference type="GO" id="GO:0043418">
    <property type="term" value="P:homocysteine catabolic process"/>
    <property type="evidence" value="ECO:0007669"/>
    <property type="project" value="TreeGrafter"/>
</dbReference>
<comment type="similarity">
    <text evidence="8">Belongs to the peptidase C1 family.</text>
</comment>
<feature type="active site" evidence="9">
    <location>
        <position position="435"/>
    </location>
</feature>
<evidence type="ECO:0000256" key="4">
    <source>
        <dbReference type="ARBA" id="ARBA00022801"/>
    </source>
</evidence>
<comment type="function">
    <text evidence="6">The normal physiological role of the enzyme is unknown, but it is not essential for the viability of yeast cells. Has aminopeptidase activity, shortening substrate peptides sequentially by 1 amino acid. Has bleomycin hydrolase activity, which can protect the cell from the toxic effects of bleomycin. Has homocysteine-thiolactonase activity, protecting the cell against homocysteine toxicity. Acts as a repressor in the GAL4 regulatory system, but this does not require either the peptidase or nucleic acid-binding activities.</text>
</comment>
<dbReference type="InterPro" id="IPR004134">
    <property type="entry name" value="Peptidase_C1B"/>
</dbReference>
<evidence type="ECO:0000256" key="6">
    <source>
        <dbReference type="ARBA" id="ARBA00025347"/>
    </source>
</evidence>